<dbReference type="Pfam" id="PF17960">
    <property type="entry name" value="TIG_plexin"/>
    <property type="match status" value="1"/>
</dbReference>
<accession>A0ABD0L3R5</accession>
<evidence type="ECO:0000313" key="2">
    <source>
        <dbReference type="EMBL" id="KAK7493878.1"/>
    </source>
</evidence>
<evidence type="ECO:0000259" key="1">
    <source>
        <dbReference type="Pfam" id="PF17960"/>
    </source>
</evidence>
<organism evidence="2 3">
    <name type="scientific">Batillaria attramentaria</name>
    <dbReference type="NCBI Taxonomy" id="370345"/>
    <lineage>
        <taxon>Eukaryota</taxon>
        <taxon>Metazoa</taxon>
        <taxon>Spiralia</taxon>
        <taxon>Lophotrochozoa</taxon>
        <taxon>Mollusca</taxon>
        <taxon>Gastropoda</taxon>
        <taxon>Caenogastropoda</taxon>
        <taxon>Sorbeoconcha</taxon>
        <taxon>Cerithioidea</taxon>
        <taxon>Batillariidae</taxon>
        <taxon>Batillaria</taxon>
    </lineage>
</organism>
<protein>
    <recommendedName>
        <fullName evidence="1">Plexin TIG domain-containing protein</fullName>
    </recommendedName>
</protein>
<name>A0ABD0L3R5_9CAEN</name>
<keyword evidence="3" id="KW-1185">Reference proteome</keyword>
<dbReference type="PANTHER" id="PTHR22625:SF70">
    <property type="entry name" value="PLEXIN A, ISOFORM A"/>
    <property type="match status" value="1"/>
</dbReference>
<reference evidence="2 3" key="1">
    <citation type="journal article" date="2023" name="Sci. Data">
        <title>Genome assembly of the Korean intertidal mud-creeper Batillaria attramentaria.</title>
        <authorList>
            <person name="Patra A.K."/>
            <person name="Ho P.T."/>
            <person name="Jun S."/>
            <person name="Lee S.J."/>
            <person name="Kim Y."/>
            <person name="Won Y.J."/>
        </authorList>
    </citation>
    <scope>NUCLEOTIDE SEQUENCE [LARGE SCALE GENOMIC DNA]</scope>
    <source>
        <strain evidence="2">Wonlab-2016</strain>
    </source>
</reference>
<dbReference type="InterPro" id="IPR031148">
    <property type="entry name" value="Plexin"/>
</dbReference>
<evidence type="ECO:0000313" key="3">
    <source>
        <dbReference type="Proteomes" id="UP001519460"/>
    </source>
</evidence>
<dbReference type="InterPro" id="IPR013783">
    <property type="entry name" value="Ig-like_fold"/>
</dbReference>
<feature type="domain" description="Plexin TIG" evidence="1">
    <location>
        <begin position="76"/>
        <end position="148"/>
    </location>
</feature>
<dbReference type="AlphaFoldDB" id="A0ABD0L3R5"/>
<sequence>MPFLEGYFHHVLADISAPSPNLPEEALSEKPVVRTKAAQGGAGRCSLKSDCQGSDTPKRWLPYEGEECTKITDVMPNEIQKDKVRLLNLGIQNLPDFDKQYKYQCSFRSMTTTSSRSTPLLTQANRTLRGIQCYSPATHLLPPIPTGKGQ</sequence>
<dbReference type="InterPro" id="IPR041019">
    <property type="entry name" value="TIG1_plexin"/>
</dbReference>
<comment type="caution">
    <text evidence="2">The sequence shown here is derived from an EMBL/GenBank/DDBJ whole genome shotgun (WGS) entry which is preliminary data.</text>
</comment>
<dbReference type="Proteomes" id="UP001519460">
    <property type="component" value="Unassembled WGS sequence"/>
</dbReference>
<proteinExistence type="predicted"/>
<dbReference type="Gene3D" id="2.60.40.10">
    <property type="entry name" value="Immunoglobulins"/>
    <property type="match status" value="1"/>
</dbReference>
<dbReference type="EMBL" id="JACVVK020000088">
    <property type="protein sequence ID" value="KAK7493878.1"/>
    <property type="molecule type" value="Genomic_DNA"/>
</dbReference>
<dbReference type="PANTHER" id="PTHR22625">
    <property type="entry name" value="PLEXIN"/>
    <property type="match status" value="1"/>
</dbReference>
<gene>
    <name evidence="2" type="ORF">BaRGS_00014760</name>
</gene>